<name>A0A6J7X775_9CAUD</name>
<proteinExistence type="predicted"/>
<gene>
    <name evidence="1" type="ORF">UFOVP760_268</name>
</gene>
<accession>A0A6J7X775</accession>
<dbReference type="EMBL" id="LR798360">
    <property type="protein sequence ID" value="CAB5226494.1"/>
    <property type="molecule type" value="Genomic_DNA"/>
</dbReference>
<organism evidence="1">
    <name type="scientific">uncultured Caudovirales phage</name>
    <dbReference type="NCBI Taxonomy" id="2100421"/>
    <lineage>
        <taxon>Viruses</taxon>
        <taxon>Duplodnaviria</taxon>
        <taxon>Heunggongvirae</taxon>
        <taxon>Uroviricota</taxon>
        <taxon>Caudoviricetes</taxon>
        <taxon>Peduoviridae</taxon>
        <taxon>Maltschvirus</taxon>
        <taxon>Maltschvirus maltsch</taxon>
    </lineage>
</organism>
<evidence type="ECO:0000313" key="1">
    <source>
        <dbReference type="EMBL" id="CAB5226494.1"/>
    </source>
</evidence>
<protein>
    <submittedName>
        <fullName evidence="1">Uncharacterized protein</fullName>
    </submittedName>
</protein>
<reference evidence="1" key="1">
    <citation type="submission" date="2020-05" db="EMBL/GenBank/DDBJ databases">
        <authorList>
            <person name="Chiriac C."/>
            <person name="Salcher M."/>
            <person name="Ghai R."/>
            <person name="Kavagutti S V."/>
        </authorList>
    </citation>
    <scope>NUCLEOTIDE SEQUENCE</scope>
</reference>
<sequence length="116" mass="13560">MDETWIRPPVVFKLEVPFEFPYTDRMKNKKPYKDETLNALAKALAEETVYRTETEENEELAENTDICVCNSTGEFVDWLLDTIRNDMHKCARLKDQKGLSALNFLLNKIEDKLAEE</sequence>